<dbReference type="Gene3D" id="1.10.10.10">
    <property type="entry name" value="Winged helix-like DNA-binding domain superfamily/Winged helix DNA-binding domain"/>
    <property type="match status" value="1"/>
</dbReference>
<evidence type="ECO:0000313" key="11">
    <source>
        <dbReference type="Proteomes" id="UP001551011"/>
    </source>
</evidence>
<comment type="caution">
    <text evidence="10">The sequence shown here is derived from an EMBL/GenBank/DDBJ whole genome shotgun (WGS) entry which is preliminary data.</text>
</comment>
<evidence type="ECO:0000256" key="1">
    <source>
        <dbReference type="ARBA" id="ARBA00022553"/>
    </source>
</evidence>
<reference evidence="10 11" key="1">
    <citation type="submission" date="2024-06" db="EMBL/GenBank/DDBJ databases">
        <title>The Natural Products Discovery Center: Release of the First 8490 Sequenced Strains for Exploring Actinobacteria Biosynthetic Diversity.</title>
        <authorList>
            <person name="Kalkreuter E."/>
            <person name="Kautsar S.A."/>
            <person name="Yang D."/>
            <person name="Bader C.D."/>
            <person name="Teijaro C.N."/>
            <person name="Fluegel L."/>
            <person name="Davis C.M."/>
            <person name="Simpson J.R."/>
            <person name="Lauterbach L."/>
            <person name="Steele A.D."/>
            <person name="Gui C."/>
            <person name="Meng S."/>
            <person name="Li G."/>
            <person name="Viehrig K."/>
            <person name="Ye F."/>
            <person name="Su P."/>
            <person name="Kiefer A.F."/>
            <person name="Nichols A."/>
            <person name="Cepeda A.J."/>
            <person name="Yan W."/>
            <person name="Fan B."/>
            <person name="Jiang Y."/>
            <person name="Adhikari A."/>
            <person name="Zheng C.-J."/>
            <person name="Schuster L."/>
            <person name="Cowan T.M."/>
            <person name="Smanski M.J."/>
            <person name="Chevrette M.G."/>
            <person name="De Carvalho L.P.S."/>
            <person name="Shen B."/>
        </authorList>
    </citation>
    <scope>NUCLEOTIDE SEQUENCE [LARGE SCALE GENOMIC DNA]</scope>
    <source>
        <strain evidence="10 11">NPDC020594</strain>
    </source>
</reference>
<dbReference type="SMART" id="SM00448">
    <property type="entry name" value="REC"/>
    <property type="match status" value="1"/>
</dbReference>
<dbReference type="Gene3D" id="3.40.50.2300">
    <property type="match status" value="1"/>
</dbReference>
<evidence type="ECO:0000256" key="3">
    <source>
        <dbReference type="ARBA" id="ARBA00023125"/>
    </source>
</evidence>
<dbReference type="InterPro" id="IPR036388">
    <property type="entry name" value="WH-like_DNA-bd_sf"/>
</dbReference>
<sequence>MVESDAHAARGIAQRLRRQGCDVVSVDSGSKALSMYECADLVLLDLELADLDGLDVCAAIRAAGDTPIIAFTRRRSNMDQVLVLEAGADDCLMKPYDLRELTARIGAVMRRSLRQAGVLDVMEWGPLRIDAKLREVTLRDERVECTRKEFDLLVLLASQPGQVVSRRRVMSQVWGDHWSPPSRTIDTHVASLRRKLGPDEWITTVRGVGFCFEPDDVR</sequence>
<dbReference type="InterPro" id="IPR001789">
    <property type="entry name" value="Sig_transdc_resp-reg_receiver"/>
</dbReference>
<dbReference type="RefSeq" id="WP_234317207.1">
    <property type="nucleotide sequence ID" value="NZ_JBEXDP010000015.1"/>
</dbReference>
<keyword evidence="1 6" id="KW-0597">Phosphoprotein</keyword>
<evidence type="ECO:0000256" key="2">
    <source>
        <dbReference type="ARBA" id="ARBA00023015"/>
    </source>
</evidence>
<dbReference type="InterPro" id="IPR016032">
    <property type="entry name" value="Sig_transdc_resp-reg_C-effctor"/>
</dbReference>
<dbReference type="Proteomes" id="UP001551011">
    <property type="component" value="Unassembled WGS sequence"/>
</dbReference>
<proteinExistence type="predicted"/>
<dbReference type="Gene3D" id="6.10.250.690">
    <property type="match status" value="1"/>
</dbReference>
<dbReference type="PROSITE" id="PS51755">
    <property type="entry name" value="OMPR_PHOB"/>
    <property type="match status" value="1"/>
</dbReference>
<accession>A0ABV3AI91</accession>
<evidence type="ECO:0000256" key="5">
    <source>
        <dbReference type="ARBA" id="ARBA00041201"/>
    </source>
</evidence>
<feature type="modified residue" description="4-aspartylphosphate" evidence="6">
    <location>
        <position position="45"/>
    </location>
</feature>
<dbReference type="Pfam" id="PF00486">
    <property type="entry name" value="Trans_reg_C"/>
    <property type="match status" value="1"/>
</dbReference>
<keyword evidence="4" id="KW-0804">Transcription</keyword>
<organism evidence="10 11">
    <name type="scientific">Streptomyces flaveolus</name>
    <dbReference type="NCBI Taxonomy" id="67297"/>
    <lineage>
        <taxon>Bacteria</taxon>
        <taxon>Bacillati</taxon>
        <taxon>Actinomycetota</taxon>
        <taxon>Actinomycetes</taxon>
        <taxon>Kitasatosporales</taxon>
        <taxon>Streptomycetaceae</taxon>
        <taxon>Streptomyces</taxon>
    </lineage>
</organism>
<evidence type="ECO:0000256" key="6">
    <source>
        <dbReference type="PROSITE-ProRule" id="PRU00169"/>
    </source>
</evidence>
<dbReference type="EMBL" id="JBFAEG010000028">
    <property type="protein sequence ID" value="MEU5711658.1"/>
    <property type="molecule type" value="Genomic_DNA"/>
</dbReference>
<dbReference type="PANTHER" id="PTHR48111">
    <property type="entry name" value="REGULATOR OF RPOS"/>
    <property type="match status" value="1"/>
</dbReference>
<dbReference type="CDD" id="cd00383">
    <property type="entry name" value="trans_reg_C"/>
    <property type="match status" value="1"/>
</dbReference>
<dbReference type="PROSITE" id="PS50110">
    <property type="entry name" value="RESPONSE_REGULATORY"/>
    <property type="match status" value="1"/>
</dbReference>
<evidence type="ECO:0000256" key="7">
    <source>
        <dbReference type="PROSITE-ProRule" id="PRU01091"/>
    </source>
</evidence>
<dbReference type="InterPro" id="IPR011006">
    <property type="entry name" value="CheY-like_superfamily"/>
</dbReference>
<dbReference type="InterPro" id="IPR001867">
    <property type="entry name" value="OmpR/PhoB-type_DNA-bd"/>
</dbReference>
<dbReference type="SUPFAM" id="SSF52172">
    <property type="entry name" value="CheY-like"/>
    <property type="match status" value="1"/>
</dbReference>
<dbReference type="SUPFAM" id="SSF46894">
    <property type="entry name" value="C-terminal effector domain of the bipartite response regulators"/>
    <property type="match status" value="1"/>
</dbReference>
<evidence type="ECO:0000259" key="8">
    <source>
        <dbReference type="PROSITE" id="PS50110"/>
    </source>
</evidence>
<dbReference type="PANTHER" id="PTHR48111:SF72">
    <property type="entry name" value="SENSORY TRANSDUCTION PROTEIN REGX3"/>
    <property type="match status" value="1"/>
</dbReference>
<evidence type="ECO:0000313" key="10">
    <source>
        <dbReference type="EMBL" id="MEU5711658.1"/>
    </source>
</evidence>
<keyword evidence="2" id="KW-0805">Transcription regulation</keyword>
<feature type="domain" description="OmpR/PhoB-type" evidence="9">
    <location>
        <begin position="119"/>
        <end position="214"/>
    </location>
</feature>
<feature type="DNA-binding region" description="OmpR/PhoB-type" evidence="7">
    <location>
        <begin position="119"/>
        <end position="214"/>
    </location>
</feature>
<gene>
    <name evidence="10" type="ORF">AB0H04_33205</name>
</gene>
<dbReference type="SMART" id="SM00862">
    <property type="entry name" value="Trans_reg_C"/>
    <property type="match status" value="1"/>
</dbReference>
<dbReference type="Pfam" id="PF00072">
    <property type="entry name" value="Response_reg"/>
    <property type="match status" value="1"/>
</dbReference>
<name>A0ABV3AI91_9ACTN</name>
<keyword evidence="11" id="KW-1185">Reference proteome</keyword>
<evidence type="ECO:0000256" key="4">
    <source>
        <dbReference type="ARBA" id="ARBA00023163"/>
    </source>
</evidence>
<keyword evidence="3 7" id="KW-0238">DNA-binding</keyword>
<protein>
    <recommendedName>
        <fullName evidence="5">Sensory transduction protein RegX3</fullName>
    </recommendedName>
</protein>
<feature type="domain" description="Response regulatory" evidence="8">
    <location>
        <begin position="1"/>
        <end position="109"/>
    </location>
</feature>
<dbReference type="InterPro" id="IPR039420">
    <property type="entry name" value="WalR-like"/>
</dbReference>
<evidence type="ECO:0000259" key="9">
    <source>
        <dbReference type="PROSITE" id="PS51755"/>
    </source>
</evidence>